<dbReference type="OMA" id="RIEEDHY"/>
<feature type="non-terminal residue" evidence="2">
    <location>
        <position position="157"/>
    </location>
</feature>
<gene>
    <name evidence="2" type="ORF">X975_19310</name>
</gene>
<reference evidence="2 3" key="1">
    <citation type="submission" date="2013-11" db="EMBL/GenBank/DDBJ databases">
        <title>Genome sequencing of Stegodyphus mimosarum.</title>
        <authorList>
            <person name="Bechsgaard J."/>
        </authorList>
    </citation>
    <scope>NUCLEOTIDE SEQUENCE [LARGE SCALE GENOMIC DNA]</scope>
</reference>
<dbReference type="Gene3D" id="2.60.40.1930">
    <property type="match status" value="1"/>
</dbReference>
<dbReference type="PANTHER" id="PTHR11412">
    <property type="entry name" value="MACROGLOBULIN / COMPLEMENT"/>
    <property type="match status" value="1"/>
</dbReference>
<dbReference type="AlphaFoldDB" id="A0A087T4Q0"/>
<dbReference type="InterPro" id="IPR011625">
    <property type="entry name" value="A2M_N_BRD"/>
</dbReference>
<dbReference type="Pfam" id="PF07703">
    <property type="entry name" value="A2M_BRD"/>
    <property type="match status" value="1"/>
</dbReference>
<evidence type="ECO:0000313" key="3">
    <source>
        <dbReference type="Proteomes" id="UP000054359"/>
    </source>
</evidence>
<keyword evidence="3" id="KW-1185">Reference proteome</keyword>
<dbReference type="OrthoDB" id="6433395at2759"/>
<dbReference type="Proteomes" id="UP000054359">
    <property type="component" value="Unassembled WGS sequence"/>
</dbReference>
<organism evidence="2 3">
    <name type="scientific">Stegodyphus mimosarum</name>
    <name type="common">African social velvet spider</name>
    <dbReference type="NCBI Taxonomy" id="407821"/>
    <lineage>
        <taxon>Eukaryota</taxon>
        <taxon>Metazoa</taxon>
        <taxon>Ecdysozoa</taxon>
        <taxon>Arthropoda</taxon>
        <taxon>Chelicerata</taxon>
        <taxon>Arachnida</taxon>
        <taxon>Araneae</taxon>
        <taxon>Araneomorphae</taxon>
        <taxon>Entelegynae</taxon>
        <taxon>Eresoidea</taxon>
        <taxon>Eresidae</taxon>
        <taxon>Stegodyphus</taxon>
    </lineage>
</organism>
<dbReference type="SMART" id="SM01359">
    <property type="entry name" value="A2M_N_2"/>
    <property type="match status" value="1"/>
</dbReference>
<dbReference type="PANTHER" id="PTHR11412:SF171">
    <property type="entry name" value="PREGNANCY ZONE PROTEIN-LIKE PROTEIN"/>
    <property type="match status" value="1"/>
</dbReference>
<dbReference type="STRING" id="407821.A0A087T4Q0"/>
<dbReference type="Gene3D" id="6.20.50.160">
    <property type="match status" value="1"/>
</dbReference>
<feature type="domain" description="Alpha-2-macroglobulin bait region" evidence="1">
    <location>
        <begin position="1"/>
        <end position="99"/>
    </location>
</feature>
<dbReference type="InterPro" id="IPR050473">
    <property type="entry name" value="A2M/Complement_sys"/>
</dbReference>
<proteinExistence type="predicted"/>
<sequence length="157" mass="17856">MAKYDNSTALPKVGEFVLSLNVTVAMSPIARLLVFYVRENEEIVADSNVFRIQKCLMNKVGLRFSQTQQYPGTEATIHLSANPSSICGIRMVDKSVQLLDENTHFNKDKLFKQMQHEDVSLGSKPSELRIRLCRRMLDFDGWASRIEEDHYADSLSA</sequence>
<evidence type="ECO:0000313" key="2">
    <source>
        <dbReference type="EMBL" id="KFM60089.1"/>
    </source>
</evidence>
<dbReference type="EMBL" id="KK113390">
    <property type="protein sequence ID" value="KFM60089.1"/>
    <property type="molecule type" value="Genomic_DNA"/>
</dbReference>
<protein>
    <submittedName>
        <fullName evidence="2">Murinoglobulin-1</fullName>
    </submittedName>
</protein>
<evidence type="ECO:0000259" key="1">
    <source>
        <dbReference type="SMART" id="SM01359"/>
    </source>
</evidence>
<name>A0A087T4Q0_STEMI</name>
<accession>A0A087T4Q0</accession>